<protein>
    <submittedName>
        <fullName evidence="1">Uncharacterized protein</fullName>
    </submittedName>
</protein>
<reference evidence="1" key="1">
    <citation type="submission" date="2023-10" db="EMBL/GenBank/DDBJ databases">
        <authorList>
            <person name="Rodriguez Cubillos JULIANA M."/>
            <person name="De Vega J."/>
        </authorList>
    </citation>
    <scope>NUCLEOTIDE SEQUENCE</scope>
</reference>
<evidence type="ECO:0000313" key="2">
    <source>
        <dbReference type="Proteomes" id="UP001177021"/>
    </source>
</evidence>
<comment type="caution">
    <text evidence="1">The sequence shown here is derived from an EMBL/GenBank/DDBJ whole genome shotgun (WGS) entry which is preliminary data.</text>
</comment>
<accession>A0ACB0KLF2</accession>
<keyword evidence="2" id="KW-1185">Reference proteome</keyword>
<dbReference type="EMBL" id="CASHSV030000311">
    <property type="protein sequence ID" value="CAJ2657174.1"/>
    <property type="molecule type" value="Genomic_DNA"/>
</dbReference>
<name>A0ACB0KLF2_TRIPR</name>
<sequence>MNTSIIDPLQGDFPEVIEEYLEHGVMKCIAFNRRGTLLAAGCNDGSCVIWDFETRGIAKELRDNDCSSPITSICWSKCGNRILVSAADKLLSLWDVLSGKRITRIVLQQTPLQARLHPGSSKPSICLACPLSCTPMIVDLNTKDTTYLQVSVSEKPTEPNPASRNKCSDGSTSFTPTAACFSKHGNLVYVGNSKGEILVIDSKDGEVRAMVPISGGSVVKNIVFSRNGQYLLTNSNDRVIRIYENLLPPKDEIRALNELNESLSNLNGVEKLTALGSKCLTLFREFQDAITKVHWKAPCFSGDGEWVIGGSASKGEHKIYIWDRAGHLVKILEGPKEALIDLAWHPVRPIVVSVSLNGIVYIWAKDYTENWSAFAPDFKELEENEEYVEREDEFDLVPESEKVKGSDVNEDEEIDIVTVEKDPAFSDSDMSQEELCFLPASPCRDVPEQQDKFLESSSKLADSNNSESTFSEETGANGHMMNHASSPVEDDAVGTRIKRKRKPSEKVLELQAEKVKKPSKSSKSSKTKSKSLFDESNGNGFYYDELSDE</sequence>
<dbReference type="Proteomes" id="UP001177021">
    <property type="component" value="Unassembled WGS sequence"/>
</dbReference>
<evidence type="ECO:0000313" key="1">
    <source>
        <dbReference type="EMBL" id="CAJ2657174.1"/>
    </source>
</evidence>
<organism evidence="1 2">
    <name type="scientific">Trifolium pratense</name>
    <name type="common">Red clover</name>
    <dbReference type="NCBI Taxonomy" id="57577"/>
    <lineage>
        <taxon>Eukaryota</taxon>
        <taxon>Viridiplantae</taxon>
        <taxon>Streptophyta</taxon>
        <taxon>Embryophyta</taxon>
        <taxon>Tracheophyta</taxon>
        <taxon>Spermatophyta</taxon>
        <taxon>Magnoliopsida</taxon>
        <taxon>eudicotyledons</taxon>
        <taxon>Gunneridae</taxon>
        <taxon>Pentapetalae</taxon>
        <taxon>rosids</taxon>
        <taxon>fabids</taxon>
        <taxon>Fabales</taxon>
        <taxon>Fabaceae</taxon>
        <taxon>Papilionoideae</taxon>
        <taxon>50 kb inversion clade</taxon>
        <taxon>NPAAA clade</taxon>
        <taxon>Hologalegina</taxon>
        <taxon>IRL clade</taxon>
        <taxon>Trifolieae</taxon>
        <taxon>Trifolium</taxon>
    </lineage>
</organism>
<proteinExistence type="predicted"/>
<gene>
    <name evidence="1" type="ORF">MILVUS5_LOCUS23796</name>
</gene>